<keyword evidence="14" id="KW-1185">Reference proteome</keyword>
<evidence type="ECO:0000256" key="1">
    <source>
        <dbReference type="ARBA" id="ARBA00001933"/>
    </source>
</evidence>
<evidence type="ECO:0000256" key="7">
    <source>
        <dbReference type="ARBA" id="ARBA00023192"/>
    </source>
</evidence>
<dbReference type="STRING" id="1123380.SAMN02745199_1548"/>
<proteinExistence type="inferred from homology"/>
<comment type="catalytic activity">
    <reaction evidence="8 11">
        <text>O-acetyl-L-serine + hydrogen sulfide = L-cysteine + acetate</text>
        <dbReference type="Rhea" id="RHEA:14829"/>
        <dbReference type="ChEBI" id="CHEBI:29919"/>
        <dbReference type="ChEBI" id="CHEBI:30089"/>
        <dbReference type="ChEBI" id="CHEBI:35235"/>
        <dbReference type="ChEBI" id="CHEBI:58340"/>
        <dbReference type="EC" id="2.5.1.47"/>
    </reaction>
</comment>
<comment type="similarity">
    <text evidence="2 11">Belongs to the cysteine synthase/cystathionine beta-synthase family.</text>
</comment>
<feature type="binding site" evidence="9">
    <location>
        <position position="250"/>
    </location>
    <ligand>
        <name>pyridoxal 5'-phosphate</name>
        <dbReference type="ChEBI" id="CHEBI:597326"/>
    </ligand>
</feature>
<organism evidence="13 14">
    <name type="scientific">Thermosipho atlanticus DSM 15807</name>
    <dbReference type="NCBI Taxonomy" id="1123380"/>
    <lineage>
        <taxon>Bacteria</taxon>
        <taxon>Thermotogati</taxon>
        <taxon>Thermotogota</taxon>
        <taxon>Thermotogae</taxon>
        <taxon>Thermotogales</taxon>
        <taxon>Fervidobacteriaceae</taxon>
        <taxon>Thermosipho</taxon>
    </lineage>
</organism>
<dbReference type="InterPro" id="IPR050214">
    <property type="entry name" value="Cys_Synth/Cystath_Beta-Synth"/>
</dbReference>
<keyword evidence="4 11" id="KW-0028">Amino-acid biosynthesis</keyword>
<evidence type="ECO:0000259" key="12">
    <source>
        <dbReference type="Pfam" id="PF00291"/>
    </source>
</evidence>
<feature type="modified residue" description="N6-(pyridoxal phosphate)lysine" evidence="10">
    <location>
        <position position="29"/>
    </location>
</feature>
<dbReference type="GO" id="GO:0006535">
    <property type="term" value="P:cysteine biosynthetic process from serine"/>
    <property type="evidence" value="ECO:0007669"/>
    <property type="project" value="UniProtKB-UniRule"/>
</dbReference>
<evidence type="ECO:0000313" key="14">
    <source>
        <dbReference type="Proteomes" id="UP000242592"/>
    </source>
</evidence>
<dbReference type="Pfam" id="PF00291">
    <property type="entry name" value="PALP"/>
    <property type="match status" value="1"/>
</dbReference>
<gene>
    <name evidence="13" type="ORF">SAMN02745199_1548</name>
</gene>
<dbReference type="NCBIfam" id="TIGR01136">
    <property type="entry name" value="cysKM"/>
    <property type="match status" value="1"/>
</dbReference>
<accession>A0A1M5TZE7</accession>
<keyword evidence="7 11" id="KW-0198">Cysteine biosynthesis</keyword>
<evidence type="ECO:0000256" key="4">
    <source>
        <dbReference type="ARBA" id="ARBA00022605"/>
    </source>
</evidence>
<reference evidence="14" key="1">
    <citation type="submission" date="2016-11" db="EMBL/GenBank/DDBJ databases">
        <authorList>
            <person name="Varghese N."/>
            <person name="Submissions S."/>
        </authorList>
    </citation>
    <scope>NUCLEOTIDE SEQUENCE [LARGE SCALE GENOMIC DNA]</scope>
    <source>
        <strain evidence="14">DSM 15807</strain>
    </source>
</reference>
<dbReference type="AlphaFoldDB" id="A0A1M5TZE7"/>
<evidence type="ECO:0000256" key="10">
    <source>
        <dbReference type="PIRSR" id="PIRSR605856-51"/>
    </source>
</evidence>
<comment type="cofactor">
    <cofactor evidence="1 9 11">
        <name>pyridoxal 5'-phosphate</name>
        <dbReference type="ChEBI" id="CHEBI:597326"/>
    </cofactor>
</comment>
<dbReference type="EMBL" id="FQXN01000007">
    <property type="protein sequence ID" value="SHH56167.1"/>
    <property type="molecule type" value="Genomic_DNA"/>
</dbReference>
<dbReference type="InterPro" id="IPR001216">
    <property type="entry name" value="P-phosphate_BS"/>
</dbReference>
<dbReference type="SUPFAM" id="SSF53686">
    <property type="entry name" value="Tryptophan synthase beta subunit-like PLP-dependent enzymes"/>
    <property type="match status" value="1"/>
</dbReference>
<evidence type="ECO:0000256" key="2">
    <source>
        <dbReference type="ARBA" id="ARBA00007103"/>
    </source>
</evidence>
<dbReference type="FunFam" id="3.40.50.1100:FF:000006">
    <property type="entry name" value="Cysteine synthase"/>
    <property type="match status" value="1"/>
</dbReference>
<keyword evidence="5 11" id="KW-0808">Transferase</keyword>
<dbReference type="InterPro" id="IPR036052">
    <property type="entry name" value="TrpB-like_PALP_sf"/>
</dbReference>
<evidence type="ECO:0000256" key="8">
    <source>
        <dbReference type="ARBA" id="ARBA00047931"/>
    </source>
</evidence>
<evidence type="ECO:0000256" key="3">
    <source>
        <dbReference type="ARBA" id="ARBA00012681"/>
    </source>
</evidence>
<feature type="binding site" evidence="9">
    <location>
        <position position="58"/>
    </location>
    <ligand>
        <name>pyridoxal 5'-phosphate</name>
        <dbReference type="ChEBI" id="CHEBI:597326"/>
    </ligand>
</feature>
<evidence type="ECO:0000256" key="5">
    <source>
        <dbReference type="ARBA" id="ARBA00022679"/>
    </source>
</evidence>
<feature type="binding site" evidence="9">
    <location>
        <begin position="161"/>
        <end position="165"/>
    </location>
    <ligand>
        <name>pyridoxal 5'-phosphate</name>
        <dbReference type="ChEBI" id="CHEBI:597326"/>
    </ligand>
</feature>
<feature type="domain" description="Tryptophan synthase beta chain-like PALP" evidence="12">
    <location>
        <begin position="2"/>
        <end position="276"/>
    </location>
</feature>
<dbReference type="PANTHER" id="PTHR10314">
    <property type="entry name" value="CYSTATHIONINE BETA-SYNTHASE"/>
    <property type="match status" value="1"/>
</dbReference>
<dbReference type="EC" id="2.5.1.47" evidence="3 11"/>
<dbReference type="PROSITE" id="PS00901">
    <property type="entry name" value="CYS_SYNTHASE"/>
    <property type="match status" value="1"/>
</dbReference>
<dbReference type="OrthoDB" id="9808024at2"/>
<evidence type="ECO:0000256" key="6">
    <source>
        <dbReference type="ARBA" id="ARBA00022898"/>
    </source>
</evidence>
<dbReference type="InterPro" id="IPR005859">
    <property type="entry name" value="CysK"/>
</dbReference>
<protein>
    <recommendedName>
        <fullName evidence="3 11">Cysteine synthase</fullName>
        <ecNumber evidence="3 11">2.5.1.47</ecNumber>
    </recommendedName>
</protein>
<evidence type="ECO:0000256" key="11">
    <source>
        <dbReference type="RuleBase" id="RU003985"/>
    </source>
</evidence>
<sequence>MVGNTPIVFIEKLGIYAKLERNNPGGSVKDRPAFFMINAAIRDGKLTNKILVEPTSGNTGIALAWLGKKLGINVILTMPETMTKERIDIMKAFGADIVLTPGEKGMKGAIEKALEIVESKSAYMPNQFENINNVISHELTTGPEILSQMNFNLDAFVAGVGTGGTITGVGHVLRKYFNNNVKIVAVEPSNSPVLSGGNPGKHKIQGIGAGFIPKILDLAVIDEVFTVSDEEAFHMFKYINNQLGISVGISSAANAYAAIKIKEKYNLSRVLTVFPDDNSKYLSLI</sequence>
<name>A0A1M5TZE7_9BACT</name>
<dbReference type="NCBIfam" id="TIGR01139">
    <property type="entry name" value="cysK"/>
    <property type="match status" value="1"/>
</dbReference>
<keyword evidence="6 9" id="KW-0663">Pyridoxal phosphate</keyword>
<dbReference type="Proteomes" id="UP000242592">
    <property type="component" value="Unassembled WGS sequence"/>
</dbReference>
<dbReference type="RefSeq" id="WP_073073814.1">
    <property type="nucleotide sequence ID" value="NZ_FQXN01000007.1"/>
</dbReference>
<dbReference type="GO" id="GO:0004124">
    <property type="term" value="F:cysteine synthase activity"/>
    <property type="evidence" value="ECO:0007669"/>
    <property type="project" value="UniProtKB-UniRule"/>
</dbReference>
<dbReference type="InterPro" id="IPR005856">
    <property type="entry name" value="Cys_synth"/>
</dbReference>
<dbReference type="CDD" id="cd01561">
    <property type="entry name" value="CBS_like"/>
    <property type="match status" value="1"/>
</dbReference>
<evidence type="ECO:0000313" key="13">
    <source>
        <dbReference type="EMBL" id="SHH56167.1"/>
    </source>
</evidence>
<evidence type="ECO:0000256" key="9">
    <source>
        <dbReference type="PIRSR" id="PIRSR605856-50"/>
    </source>
</evidence>
<dbReference type="Gene3D" id="3.40.50.1100">
    <property type="match status" value="2"/>
</dbReference>
<dbReference type="InterPro" id="IPR001926">
    <property type="entry name" value="TrpB-like_PALP"/>
</dbReference>